<dbReference type="SUPFAM" id="SSF111369">
    <property type="entry name" value="HlyD-like secretion proteins"/>
    <property type="match status" value="1"/>
</dbReference>
<dbReference type="GO" id="GO:0016020">
    <property type="term" value="C:membrane"/>
    <property type="evidence" value="ECO:0007669"/>
    <property type="project" value="InterPro"/>
</dbReference>
<dbReference type="InterPro" id="IPR029016">
    <property type="entry name" value="GAF-like_dom_sf"/>
</dbReference>
<dbReference type="InterPro" id="IPR003018">
    <property type="entry name" value="GAF"/>
</dbReference>
<dbReference type="NCBIfam" id="TIGR01730">
    <property type="entry name" value="RND_mfp"/>
    <property type="match status" value="1"/>
</dbReference>
<dbReference type="Gene3D" id="2.40.50.100">
    <property type="match status" value="1"/>
</dbReference>
<comment type="caution">
    <text evidence="6">The sequence shown here is derived from an EMBL/GenBank/DDBJ whole genome shotgun (WGS) entry which is preliminary data.</text>
</comment>
<feature type="coiled-coil region" evidence="4">
    <location>
        <begin position="422"/>
        <end position="454"/>
    </location>
</feature>
<dbReference type="GO" id="GO:0030313">
    <property type="term" value="C:cell envelope"/>
    <property type="evidence" value="ECO:0007669"/>
    <property type="project" value="UniProtKB-SubCell"/>
</dbReference>
<dbReference type="GO" id="GO:0022857">
    <property type="term" value="F:transmembrane transporter activity"/>
    <property type="evidence" value="ECO:0007669"/>
    <property type="project" value="InterPro"/>
</dbReference>
<accession>A0A063Y2F2</accession>
<dbReference type="InterPro" id="IPR050465">
    <property type="entry name" value="UPF0194_transport"/>
</dbReference>
<dbReference type="Gene3D" id="3.30.450.40">
    <property type="match status" value="1"/>
</dbReference>
<keyword evidence="7" id="KW-1185">Reference proteome</keyword>
<keyword evidence="3 4" id="KW-0175">Coiled coil</keyword>
<dbReference type="InterPro" id="IPR006143">
    <property type="entry name" value="RND_pump_MFP"/>
</dbReference>
<dbReference type="Pfam" id="PF01590">
    <property type="entry name" value="GAF"/>
    <property type="match status" value="1"/>
</dbReference>
<dbReference type="Gene3D" id="2.40.30.170">
    <property type="match status" value="1"/>
</dbReference>
<evidence type="ECO:0000313" key="6">
    <source>
        <dbReference type="EMBL" id="KDE39350.1"/>
    </source>
</evidence>
<evidence type="ECO:0000256" key="1">
    <source>
        <dbReference type="ARBA" id="ARBA00004196"/>
    </source>
</evidence>
<evidence type="ECO:0000256" key="2">
    <source>
        <dbReference type="ARBA" id="ARBA00009477"/>
    </source>
</evidence>
<comment type="similarity">
    <text evidence="2">Belongs to the membrane fusion protein (MFP) (TC 8.A.1) family.</text>
</comment>
<dbReference type="SUPFAM" id="SSF55781">
    <property type="entry name" value="GAF domain-like"/>
    <property type="match status" value="1"/>
</dbReference>
<comment type="subcellular location">
    <subcellularLocation>
        <location evidence="1">Cell envelope</location>
    </subcellularLocation>
</comment>
<feature type="domain" description="GAF" evidence="5">
    <location>
        <begin position="174"/>
        <end position="306"/>
    </location>
</feature>
<evidence type="ECO:0000256" key="3">
    <source>
        <dbReference type="ARBA" id="ARBA00023054"/>
    </source>
</evidence>
<proteinExistence type="inferred from homology"/>
<evidence type="ECO:0000259" key="5">
    <source>
        <dbReference type="Pfam" id="PF01590"/>
    </source>
</evidence>
<dbReference type="STRING" id="267850.ADINL_2479"/>
<organism evidence="6 7">
    <name type="scientific">Nitrincola lacisaponensis</name>
    <dbReference type="NCBI Taxonomy" id="267850"/>
    <lineage>
        <taxon>Bacteria</taxon>
        <taxon>Pseudomonadati</taxon>
        <taxon>Pseudomonadota</taxon>
        <taxon>Gammaproteobacteria</taxon>
        <taxon>Oceanospirillales</taxon>
        <taxon>Oceanospirillaceae</taxon>
        <taxon>Nitrincola</taxon>
    </lineage>
</organism>
<evidence type="ECO:0000256" key="4">
    <source>
        <dbReference type="SAM" id="Coils"/>
    </source>
</evidence>
<dbReference type="EMBL" id="JMSZ01000032">
    <property type="protein sequence ID" value="KDE39350.1"/>
    <property type="molecule type" value="Genomic_DNA"/>
</dbReference>
<name>A0A063Y2F2_9GAMM</name>
<reference evidence="6 7" key="1">
    <citation type="journal article" date="2005" name="Int. J. Syst. Evol. Microbiol.">
        <title>Nitrincola lacisaponensis gen. nov., sp. nov., a novel alkaliphilic bacterium isolated from an alkaline, saline lake.</title>
        <authorList>
            <person name="Dimitriu P.A."/>
            <person name="Shukla S.K."/>
            <person name="Conradt J."/>
            <person name="Marquez M.C."/>
            <person name="Ventosa A."/>
            <person name="Maglia A."/>
            <person name="Peyton B.M."/>
            <person name="Pinkart H.C."/>
            <person name="Mormile M.R."/>
        </authorList>
    </citation>
    <scope>NUCLEOTIDE SEQUENCE [LARGE SCALE GENOMIC DNA]</scope>
    <source>
        <strain evidence="6 7">4CA</strain>
    </source>
</reference>
<sequence length="607" mass="68230">MKPDSVKSNSDITVAESANDWLRQLQQASEPDFFIRWLALLRQELSSLEEAVLVLGPADQGPFRPVITHPEDTPCSAVLMRLCEQVMQMRRPLSQRSDTLTYWVVPIQQGGALLGVFGVSAKSLSAAQRQWLQWGLGWILTRTETYQHAGDSELSERLMLLLDLLMSSIGGHSLQDACQAVLSQAAVNLNCDRISLGFAAGQSVRMHTLSNSAEFTRRIDLVQAIESAMNEAVDQGQSLLWPAQQTGLDTFQAHQALIREQGNHTVLTVPFITDADNYGAICFEWSSPPDDRQPELAESIASVLGRILLEKRQSELSLPSYLGRLTKQLGKRLFGPRYLGTKLLLLLCISVSAFFYIAEGTFRLSADARLEGAMNRSLSAPFDGYVMTAYYRAGQTVTEGEILAELDDRDLRLEQLRWQSQLTQYERQMRLSQAQRDTAQARVAAAQVEQAEAQLALTNTLLSRTQIRAPFTALITQGDLSQDLGLPVTKGQVLFELAPLDEYRLVLDLSETDMAHIREGQQGQLVLKAFPETRIDFEVIRVTPVAEARDGKNLFRVEAEIFQLLPAMRPGMEGVAKVEVSERRLIWIWTRTLVDWTRLQWWRWLGR</sequence>
<gene>
    <name evidence="6" type="ORF">ADINL_2479</name>
</gene>
<evidence type="ECO:0000313" key="7">
    <source>
        <dbReference type="Proteomes" id="UP000027318"/>
    </source>
</evidence>
<dbReference type="Proteomes" id="UP000027318">
    <property type="component" value="Unassembled WGS sequence"/>
</dbReference>
<dbReference type="AlphaFoldDB" id="A0A063Y2F2"/>
<dbReference type="PANTHER" id="PTHR32347">
    <property type="entry name" value="EFFLUX SYSTEM COMPONENT YKNX-RELATED"/>
    <property type="match status" value="1"/>
</dbReference>
<protein>
    <submittedName>
        <fullName evidence="6">Putative membrane-fusion protein</fullName>
    </submittedName>
</protein>
<dbReference type="PANTHER" id="PTHR32347:SF23">
    <property type="entry name" value="BLL5650 PROTEIN"/>
    <property type="match status" value="1"/>
</dbReference>